<organism evidence="1 2">
    <name type="scientific">Rehmannia glutinosa</name>
    <name type="common">Chinese foxglove</name>
    <dbReference type="NCBI Taxonomy" id="99300"/>
    <lineage>
        <taxon>Eukaryota</taxon>
        <taxon>Viridiplantae</taxon>
        <taxon>Streptophyta</taxon>
        <taxon>Embryophyta</taxon>
        <taxon>Tracheophyta</taxon>
        <taxon>Spermatophyta</taxon>
        <taxon>Magnoliopsida</taxon>
        <taxon>eudicotyledons</taxon>
        <taxon>Gunneridae</taxon>
        <taxon>Pentapetalae</taxon>
        <taxon>asterids</taxon>
        <taxon>lamiids</taxon>
        <taxon>Lamiales</taxon>
        <taxon>Orobanchaceae</taxon>
        <taxon>Rehmannieae</taxon>
        <taxon>Rehmannia</taxon>
    </lineage>
</organism>
<dbReference type="EMBL" id="JABTTQ020001089">
    <property type="protein sequence ID" value="KAK6135566.1"/>
    <property type="molecule type" value="Genomic_DNA"/>
</dbReference>
<dbReference type="PANTHER" id="PTHR47481:SF30">
    <property type="entry name" value="CCHC-TYPE DOMAIN-CONTAINING PROTEIN"/>
    <property type="match status" value="1"/>
</dbReference>
<gene>
    <name evidence="1" type="ORF">DH2020_030674</name>
</gene>
<reference evidence="1 2" key="1">
    <citation type="journal article" date="2021" name="Comput. Struct. Biotechnol. J.">
        <title>De novo genome assembly of the potent medicinal plant Rehmannia glutinosa using nanopore technology.</title>
        <authorList>
            <person name="Ma L."/>
            <person name="Dong C."/>
            <person name="Song C."/>
            <person name="Wang X."/>
            <person name="Zheng X."/>
            <person name="Niu Y."/>
            <person name="Chen S."/>
            <person name="Feng W."/>
        </authorList>
    </citation>
    <scope>NUCLEOTIDE SEQUENCE [LARGE SCALE GENOMIC DNA]</scope>
    <source>
        <strain evidence="1">DH-2019</strain>
    </source>
</reference>
<protein>
    <recommendedName>
        <fullName evidence="3">Retrotransposon Copia-like N-terminal domain-containing protein</fullName>
    </recommendedName>
</protein>
<evidence type="ECO:0008006" key="3">
    <source>
        <dbReference type="Google" id="ProtNLM"/>
    </source>
</evidence>
<dbReference type="PANTHER" id="PTHR47481">
    <property type="match status" value="1"/>
</dbReference>
<evidence type="ECO:0000313" key="1">
    <source>
        <dbReference type="EMBL" id="KAK6135566.1"/>
    </source>
</evidence>
<dbReference type="Pfam" id="PF14223">
    <property type="entry name" value="Retrotran_gag_2"/>
    <property type="match status" value="1"/>
</dbReference>
<name>A0ABR0VN11_REHGL</name>
<evidence type="ECO:0000313" key="2">
    <source>
        <dbReference type="Proteomes" id="UP001318860"/>
    </source>
</evidence>
<keyword evidence="2" id="KW-1185">Reference proteome</keyword>
<sequence length="268" mass="29946">MSETVIQPQSQLLTIKLGDNNYLIWKQQVWAAVNGYGLEGFLTGESTKPEKYTESTSGNKTRVINPAYVLWNRQDQLLVSWLLSSLSENVLISTVGLTTAKDIWDGLQTEFATRNTAKVMQFRLQLQTMKKGNTPMKDYLNKIKSCCDILNSAGEEIPERVQILYILGGLGPEYDSVMVSITARAEPCSLREVHAILLSFENRLESYENHVLTSTLKVARNISAAALNEPDSTLNPTKRRNQLPEALREEHVVGPGWTLEGSSEGDEI</sequence>
<accession>A0ABR0VN11</accession>
<dbReference type="Proteomes" id="UP001318860">
    <property type="component" value="Unassembled WGS sequence"/>
</dbReference>
<comment type="caution">
    <text evidence="1">The sequence shown here is derived from an EMBL/GenBank/DDBJ whole genome shotgun (WGS) entry which is preliminary data.</text>
</comment>
<proteinExistence type="predicted"/>